<evidence type="ECO:0000256" key="5">
    <source>
        <dbReference type="ARBA" id="ARBA00022917"/>
    </source>
</evidence>
<evidence type="ECO:0000313" key="12">
    <source>
        <dbReference type="Proteomes" id="UP000717515"/>
    </source>
</evidence>
<keyword evidence="3" id="KW-0963">Cytoplasm</keyword>
<evidence type="ECO:0000256" key="1">
    <source>
        <dbReference type="ARBA" id="ARBA00004514"/>
    </source>
</evidence>
<evidence type="ECO:0000256" key="8">
    <source>
        <dbReference type="ARBA" id="ARBA00046432"/>
    </source>
</evidence>
<sequence length="1108" mass="120225">MPSSLPKVRYHAEYHSKINSISLSAQVPSTGLSCRVGPDAIDLIPSAYPDNEQHHAESLSLPARVMPTRTTLDQSSTQSSFLALKLTALPNVASADTSSLKSVTFSEFPASPLAASQLQGLENLACGCCGSVLLLRNGMTGTEESSAETTQKETHDGYQQGPISRVVDLPSEHWQELVDCWMCHEEDFTELREGDLGARLGQALVGGTYLLIHAGDVERHAVVIEEDARSIDLYSFPSSSSPSLHLWTKGIKRRWRPLACSRCMYPVGDGWYQSRREDGTDLEMIQVKFHKYLVRFMGEDKQTQQRLMIPKQRFAPYVAAEIFESARHHATYRFIIQDRVKGQDMMLLWMLNWDSTILTNQQPRQDQQICWDDLFRDDFTGSSAVEEKRKGKKVLKVLYLKATPEEHQVSEPSKETALWDAWRGDPGVERLEYQERLVHGLLTLLEQSTSCLPPSLNGAASAVMAMDAKPTMDPKKKTVGFVLDQDVSSSDLPSPGGGSNNSSLNSPVSALSNTPDLGTAQSSSTSTVSTPNTANSITSPPSSASTEPRSVSASGARSSFEPMKSSYDEKWGIADRASSPSSKTQNKDQQQAGVNKKDKGKRVSITSPATSGASSGKEGGKGSGLGIQAGAQSPADGPSSVGGNKGGSQKPAAPSQKSMTKAERRELQEKQKAEKAARVQAGLPASGKKAAQVLAQPNSGFSPNPSKSLATSFPGAEAEKAIAAAESTGQTKRRERLTKEIGLFAHLDPPKFANTATAPKDLHPAVVSAGLQMAQFKICGANARCVATLNAFRKAILDYQPPQNSTLSRVMQGYLNPHISYLVTCRPMAVSMGNAIRYLKYEIGKNLDLPDEDARALFVEKIDNFIRDRITMADQVIISLGLQKIQDGDVILTYARSSVVQGLLLAAHAKGIKFKVIVVDSRPRFEGKQMLRALASAGVPCTYVLLTAIGHVMKEVSKVILGAHSLLSNGALYSRAGTAVVAMSAHERKIPVIVCCETYKFSDRVQLDSFVQNEIGNPDELVNDQNNNYGHSSTRCHDNVRGSSNSTVARGAGGVLSGWRESRDLKLLNLLYDLTPSEFVTVVITEVGLIPCTSVPVILREFLPMIQQ</sequence>
<protein>
    <recommendedName>
        <fullName evidence="6">Translation initiation factor eIF2B subunit delta</fullName>
    </recommendedName>
    <alternativeName>
        <fullName evidence="7">eIF2B GDP-GTP exchange factor subunit delta</fullName>
    </alternativeName>
</protein>
<comment type="similarity">
    <text evidence="2 9">Belongs to the eIF-2B alpha/beta/delta subunits family.</text>
</comment>
<organism evidence="11 12">
    <name type="scientific">Mortierella alpina</name>
    <name type="common">Oleaginous fungus</name>
    <name type="synonym">Mortierella renispora</name>
    <dbReference type="NCBI Taxonomy" id="64518"/>
    <lineage>
        <taxon>Eukaryota</taxon>
        <taxon>Fungi</taxon>
        <taxon>Fungi incertae sedis</taxon>
        <taxon>Mucoromycota</taxon>
        <taxon>Mortierellomycotina</taxon>
        <taxon>Mortierellomycetes</taxon>
        <taxon>Mortierellales</taxon>
        <taxon>Mortierellaceae</taxon>
        <taxon>Mortierella</taxon>
    </lineage>
</organism>
<dbReference type="EMBL" id="JAIFTL010000229">
    <property type="protein sequence ID" value="KAG9321120.1"/>
    <property type="molecule type" value="Genomic_DNA"/>
</dbReference>
<dbReference type="InterPro" id="IPR037171">
    <property type="entry name" value="NagB/RpiA_transferase-like"/>
</dbReference>
<name>A0A9P8A1I5_MORAP</name>
<evidence type="ECO:0000256" key="7">
    <source>
        <dbReference type="ARBA" id="ARBA00044356"/>
    </source>
</evidence>
<feature type="region of interest" description="Disordered" evidence="10">
    <location>
        <begin position="140"/>
        <end position="159"/>
    </location>
</feature>
<feature type="compositionally biased region" description="Polar residues" evidence="10">
    <location>
        <begin position="537"/>
        <end position="557"/>
    </location>
</feature>
<comment type="subunit">
    <text evidence="8">Component of the translation initiation factor 2B (eIF2B) complex which is a heterodecamer of two sets of five different subunits: alpha, beta, gamma, delta and epsilon. Subunits alpha, beta and delta comprise a regulatory subcomplex and subunits epsilon and gamma comprise a catalytic subcomplex. Within the complex, the hexameric regulatory complex resides at the center, with the two heterodimeric catalytic subcomplexes bound on opposite sides.</text>
</comment>
<feature type="compositionally biased region" description="Polar residues" evidence="10">
    <location>
        <begin position="140"/>
        <end position="149"/>
    </location>
</feature>
<comment type="caution">
    <text evidence="11">The sequence shown here is derived from an EMBL/GenBank/DDBJ whole genome shotgun (WGS) entry which is preliminary data.</text>
</comment>
<dbReference type="InterPro" id="IPR019193">
    <property type="entry name" value="UBQ-conj_enz_E2-bd_prot"/>
</dbReference>
<feature type="region of interest" description="Disordered" evidence="10">
    <location>
        <begin position="486"/>
        <end position="714"/>
    </location>
</feature>
<proteinExistence type="inferred from homology"/>
<comment type="subcellular location">
    <subcellularLocation>
        <location evidence="1">Cytoplasm</location>
        <location evidence="1">Cytosol</location>
    </subcellularLocation>
</comment>
<dbReference type="SUPFAM" id="SSF100950">
    <property type="entry name" value="NagB/RpiA/CoA transferase-like"/>
    <property type="match status" value="1"/>
</dbReference>
<dbReference type="PANTHER" id="PTHR10233:SF14">
    <property type="entry name" value="TRANSLATION INITIATION FACTOR EIF-2B SUBUNIT DELTA"/>
    <property type="match status" value="1"/>
</dbReference>
<dbReference type="PROSITE" id="PS51257">
    <property type="entry name" value="PROKAR_LIPOPROTEIN"/>
    <property type="match status" value="1"/>
</dbReference>
<evidence type="ECO:0000313" key="11">
    <source>
        <dbReference type="EMBL" id="KAG9321120.1"/>
    </source>
</evidence>
<feature type="compositionally biased region" description="Low complexity" evidence="10">
    <location>
        <begin position="519"/>
        <end position="536"/>
    </location>
</feature>
<dbReference type="Pfam" id="PF09814">
    <property type="entry name" value="HECT_2"/>
    <property type="match status" value="1"/>
</dbReference>
<dbReference type="InterPro" id="IPR042529">
    <property type="entry name" value="IF_2B-like_C"/>
</dbReference>
<dbReference type="Proteomes" id="UP000717515">
    <property type="component" value="Unassembled WGS sequence"/>
</dbReference>
<gene>
    <name evidence="11" type="ORF">KVV02_000702</name>
</gene>
<evidence type="ECO:0000256" key="6">
    <source>
        <dbReference type="ARBA" id="ARBA00044147"/>
    </source>
</evidence>
<evidence type="ECO:0000256" key="3">
    <source>
        <dbReference type="ARBA" id="ARBA00022490"/>
    </source>
</evidence>
<keyword evidence="4" id="KW-0396">Initiation factor</keyword>
<feature type="compositionally biased region" description="Low complexity" evidence="10">
    <location>
        <begin position="488"/>
        <end position="512"/>
    </location>
</feature>
<keyword evidence="5" id="KW-0648">Protein biosynthesis</keyword>
<dbReference type="InterPro" id="IPR000649">
    <property type="entry name" value="IF-2B-related"/>
</dbReference>
<reference evidence="11" key="1">
    <citation type="submission" date="2021-07" db="EMBL/GenBank/DDBJ databases">
        <title>Draft genome of Mortierella alpina, strain LL118, isolated from an aspen leaf litter sample.</title>
        <authorList>
            <person name="Yang S."/>
            <person name="Vinatzer B.A."/>
        </authorList>
    </citation>
    <scope>NUCLEOTIDE SEQUENCE</scope>
    <source>
        <strain evidence="11">LL118</strain>
    </source>
</reference>
<dbReference type="Gene3D" id="3.40.50.10470">
    <property type="entry name" value="Translation initiation factor eif-2b, domain 2"/>
    <property type="match status" value="1"/>
</dbReference>
<dbReference type="GO" id="GO:0003743">
    <property type="term" value="F:translation initiation factor activity"/>
    <property type="evidence" value="ECO:0007669"/>
    <property type="project" value="UniProtKB-KW"/>
</dbReference>
<feature type="compositionally biased region" description="Polar residues" evidence="10">
    <location>
        <begin position="695"/>
        <end position="711"/>
    </location>
</feature>
<dbReference type="AlphaFoldDB" id="A0A9P8A1I5"/>
<evidence type="ECO:0000256" key="4">
    <source>
        <dbReference type="ARBA" id="ARBA00022540"/>
    </source>
</evidence>
<accession>A0A9P8A1I5</accession>
<feature type="compositionally biased region" description="Polar residues" evidence="10">
    <location>
        <begin position="578"/>
        <end position="593"/>
    </location>
</feature>
<evidence type="ECO:0000256" key="10">
    <source>
        <dbReference type="SAM" id="MobiDB-lite"/>
    </source>
</evidence>
<dbReference type="Pfam" id="PF01008">
    <property type="entry name" value="IF-2B"/>
    <property type="match status" value="1"/>
</dbReference>
<dbReference type="PANTHER" id="PTHR10233">
    <property type="entry name" value="TRANSLATION INITIATION FACTOR EIF-2B"/>
    <property type="match status" value="1"/>
</dbReference>
<feature type="compositionally biased region" description="Basic and acidic residues" evidence="10">
    <location>
        <begin position="660"/>
        <end position="677"/>
    </location>
</feature>
<dbReference type="GO" id="GO:0005829">
    <property type="term" value="C:cytosol"/>
    <property type="evidence" value="ECO:0007669"/>
    <property type="project" value="UniProtKB-SubCell"/>
</dbReference>
<evidence type="ECO:0000256" key="2">
    <source>
        <dbReference type="ARBA" id="ARBA00007251"/>
    </source>
</evidence>
<evidence type="ECO:0000256" key="9">
    <source>
        <dbReference type="RuleBase" id="RU003814"/>
    </source>
</evidence>